<dbReference type="InterPro" id="IPR036259">
    <property type="entry name" value="MFS_trans_sf"/>
</dbReference>
<evidence type="ECO:0000256" key="1">
    <source>
        <dbReference type="ARBA" id="ARBA00004141"/>
    </source>
</evidence>
<keyword evidence="3" id="KW-0472">Membrane</keyword>
<comment type="subcellular location">
    <subcellularLocation>
        <location evidence="1">Membrane</location>
        <topology evidence="1">Multi-pass membrane protein</topology>
    </subcellularLocation>
</comment>
<dbReference type="Gene3D" id="1.20.1250.20">
    <property type="entry name" value="MFS general substrate transporter like domains"/>
    <property type="match status" value="1"/>
</dbReference>
<dbReference type="GO" id="GO:0016020">
    <property type="term" value="C:membrane"/>
    <property type="evidence" value="ECO:0007669"/>
    <property type="project" value="UniProtKB-SubCell"/>
</dbReference>
<evidence type="ECO:0008006" key="6">
    <source>
        <dbReference type="Google" id="ProtNLM"/>
    </source>
</evidence>
<dbReference type="SUPFAM" id="SSF103473">
    <property type="entry name" value="MFS general substrate transporter"/>
    <property type="match status" value="1"/>
</dbReference>
<reference evidence="4" key="2">
    <citation type="submission" date="2025-09" db="UniProtKB">
        <authorList>
            <consortium name="Ensembl"/>
        </authorList>
    </citation>
    <scope>IDENTIFICATION</scope>
</reference>
<dbReference type="Proteomes" id="UP000675900">
    <property type="component" value="Unassembled WGS sequence"/>
</dbReference>
<keyword evidence="3" id="KW-1133">Transmembrane helix</keyword>
<name>A0A8C9M2Y0_PANTA</name>
<dbReference type="GO" id="GO:0005635">
    <property type="term" value="C:nuclear envelope"/>
    <property type="evidence" value="ECO:0007669"/>
    <property type="project" value="TreeGrafter"/>
</dbReference>
<dbReference type="AlphaFoldDB" id="A0A8C9M2Y0"/>
<dbReference type="InterPro" id="IPR011701">
    <property type="entry name" value="MFS"/>
</dbReference>
<evidence type="ECO:0000256" key="2">
    <source>
        <dbReference type="SAM" id="MobiDB-lite"/>
    </source>
</evidence>
<keyword evidence="5" id="KW-1185">Reference proteome</keyword>
<dbReference type="GO" id="GO:0022857">
    <property type="term" value="F:transmembrane transporter activity"/>
    <property type="evidence" value="ECO:0007669"/>
    <property type="project" value="InterPro"/>
</dbReference>
<dbReference type="GeneTree" id="ENSGT00940000160333"/>
<feature type="transmembrane region" description="Helical" evidence="3">
    <location>
        <begin position="143"/>
        <end position="164"/>
    </location>
</feature>
<evidence type="ECO:0000313" key="5">
    <source>
        <dbReference type="Proteomes" id="UP000675900"/>
    </source>
</evidence>
<keyword evidence="3" id="KW-0812">Transmembrane</keyword>
<feature type="transmembrane region" description="Helical" evidence="3">
    <location>
        <begin position="210"/>
        <end position="227"/>
    </location>
</feature>
<dbReference type="Pfam" id="PF07690">
    <property type="entry name" value="MFS_1"/>
    <property type="match status" value="1"/>
</dbReference>
<organism evidence="4 5">
    <name type="scientific">Panthera tigris altaica</name>
    <name type="common">Siberian tiger</name>
    <dbReference type="NCBI Taxonomy" id="74533"/>
    <lineage>
        <taxon>Eukaryota</taxon>
        <taxon>Metazoa</taxon>
        <taxon>Chordata</taxon>
        <taxon>Craniata</taxon>
        <taxon>Vertebrata</taxon>
        <taxon>Euteleostomi</taxon>
        <taxon>Mammalia</taxon>
        <taxon>Eutheria</taxon>
        <taxon>Laurasiatheria</taxon>
        <taxon>Carnivora</taxon>
        <taxon>Feliformia</taxon>
        <taxon>Felidae</taxon>
        <taxon>Pantherinae</taxon>
        <taxon>Panthera</taxon>
    </lineage>
</organism>
<feature type="region of interest" description="Disordered" evidence="2">
    <location>
        <begin position="40"/>
        <end position="70"/>
    </location>
</feature>
<dbReference type="Ensembl" id="ENSPTIT00000008261.1">
    <property type="protein sequence ID" value="ENSPTIP00000004511.1"/>
    <property type="gene ID" value="ENSPTIG00000007007.1"/>
</dbReference>
<reference evidence="4" key="1">
    <citation type="submission" date="2025-08" db="UniProtKB">
        <authorList>
            <consortium name="Ensembl"/>
        </authorList>
    </citation>
    <scope>IDENTIFICATION</scope>
</reference>
<proteinExistence type="predicted"/>
<dbReference type="PANTHER" id="PTHR24002">
    <property type="entry name" value="SOLUTE CARRIER FAMILY 22 MEMBER 18"/>
    <property type="match status" value="1"/>
</dbReference>
<evidence type="ECO:0000313" key="4">
    <source>
        <dbReference type="Ensembl" id="ENSPTIP00000004511.1"/>
    </source>
</evidence>
<evidence type="ECO:0000256" key="3">
    <source>
        <dbReference type="SAM" id="Phobius"/>
    </source>
</evidence>
<dbReference type="PANTHER" id="PTHR24002:SF3">
    <property type="entry name" value="SOLUTE CARRIER FAMILY 22 MEMBER 18"/>
    <property type="match status" value="1"/>
</dbReference>
<accession>A0A8C9M2Y0</accession>
<feature type="transmembrane region" description="Helical" evidence="3">
    <location>
        <begin position="171"/>
        <end position="190"/>
    </location>
</feature>
<sequence length="236" mass="24769">MGLDSVAFGHLQTTFGALQLLGGPVLGRYRGAGSLGALPATMTRASRSPPGRAKGQKTGARSSPLRVPPGGPQANVFDLKAITRLLLQSGVLPVFLIKVASSLPFGESQTCCGSRRFSERALLRASVLGFVLVGPAMALMSDVLHFCLLMPGLVFSLCALNVVTDSMLTKAVSAADTGTMLGLCATVQPLTQTLGPTLGGLLYRSFGVPVFGHVQFAINLLVLLVLWRQPVPRKKD</sequence>
<protein>
    <recommendedName>
        <fullName evidence="6">Solute carrier family 22 member 18</fullName>
    </recommendedName>
</protein>